<protein>
    <recommendedName>
        <fullName evidence="5">WD40 repeat-like protein</fullName>
    </recommendedName>
</protein>
<feature type="compositionally biased region" description="Polar residues" evidence="2">
    <location>
        <begin position="242"/>
        <end position="254"/>
    </location>
</feature>
<dbReference type="SUPFAM" id="SSF50978">
    <property type="entry name" value="WD40 repeat-like"/>
    <property type="match status" value="1"/>
</dbReference>
<dbReference type="Pfam" id="PF00400">
    <property type="entry name" value="WD40"/>
    <property type="match status" value="1"/>
</dbReference>
<keyword evidence="4" id="KW-1185">Reference proteome</keyword>
<gene>
    <name evidence="3" type="ORF">H4R20_002420</name>
</gene>
<proteinExistence type="predicted"/>
<dbReference type="InterPro" id="IPR001680">
    <property type="entry name" value="WD40_rpt"/>
</dbReference>
<dbReference type="InterPro" id="IPR015943">
    <property type="entry name" value="WD40/YVTN_repeat-like_dom_sf"/>
</dbReference>
<comment type="caution">
    <text evidence="3">The sequence shown here is derived from an EMBL/GenBank/DDBJ whole genome shotgun (WGS) entry which is preliminary data.</text>
</comment>
<dbReference type="InterPro" id="IPR050865">
    <property type="entry name" value="BEACH_Domain"/>
</dbReference>
<keyword evidence="1" id="KW-0853">WD repeat</keyword>
<evidence type="ECO:0000313" key="3">
    <source>
        <dbReference type="EMBL" id="KAJ2804642.1"/>
    </source>
</evidence>
<feature type="non-terminal residue" evidence="3">
    <location>
        <position position="1"/>
    </location>
</feature>
<reference evidence="3" key="1">
    <citation type="submission" date="2022-07" db="EMBL/GenBank/DDBJ databases">
        <title>Phylogenomic reconstructions and comparative analyses of Kickxellomycotina fungi.</title>
        <authorList>
            <person name="Reynolds N.K."/>
            <person name="Stajich J.E."/>
            <person name="Barry K."/>
            <person name="Grigoriev I.V."/>
            <person name="Crous P."/>
            <person name="Smith M.E."/>
        </authorList>
    </citation>
    <scope>NUCLEOTIDE SEQUENCE</scope>
    <source>
        <strain evidence="3">NRRL 1565</strain>
    </source>
</reference>
<evidence type="ECO:0008006" key="5">
    <source>
        <dbReference type="Google" id="ProtNLM"/>
    </source>
</evidence>
<evidence type="ECO:0000313" key="4">
    <source>
        <dbReference type="Proteomes" id="UP001140094"/>
    </source>
</evidence>
<sequence>VSGSDIAFVGSSRRAALAPLGGAGVAVGPALWPSLQPCHPGSTHLSTARGGSDLGSRRQLMSGEVVTVVDSAGRVYVYDLSLFTGEDRRLQLAVDPVVEGYCALAAASPPSYSQRLVHALSRPTSYATISEMPGHLVTCAHLDSAVRCTRLTSSGGSAEPDSVLCQPASLSSIVSSTSRSIGMTNAYACAAVSAMSNDSDRSIGSLSSAGKAAKQDVTKSSMRALAGLFGASSGSAGTTASNQHNTRRNQSTVAGVTDEHSTAAAADPSTYIPLAARLLDPINESACTYLPDSPSCVAVTSDGLYAVAGTSQGTVAVLGGDAAWSASRSRAGSAALLDADSGLTSANAPLLFATGMADPMNPSVGHTSMAAYTGGSARRDSDTLGSVKPGSWAVRHVLHGHDAAVLDAAINVDHDLVASGSSDGTVVLWTAKTGQYLRTLVPTYCDGNDGSSDDFALPFPRSHLRYSRIERVLISVEALIVCYSVSGSADVDENYDKLDPVRAVGQSTMTMLPLVPGCGPAVQETHDSIQSSNNNSTVANSDRDIGLAVRPGYIDGGAAEVGALHVYGINGRRLRTRKLVHRLRDMALTHDGKFGACVSMDSRVAVFEVHTLGIVRQFELPSCGCSVAWSGTSNQQLIIGCEGGRVVVISVDYAL</sequence>
<dbReference type="Gene3D" id="2.130.10.10">
    <property type="entry name" value="YVTN repeat-like/Quinoprotein amine dehydrogenase"/>
    <property type="match status" value="2"/>
</dbReference>
<name>A0A9W8I010_9FUNG</name>
<dbReference type="PANTHER" id="PTHR13743:SF112">
    <property type="entry name" value="BEACH DOMAIN-CONTAINING PROTEIN"/>
    <property type="match status" value="1"/>
</dbReference>
<dbReference type="EMBL" id="JANBUO010000378">
    <property type="protein sequence ID" value="KAJ2804642.1"/>
    <property type="molecule type" value="Genomic_DNA"/>
</dbReference>
<organism evidence="3 4">
    <name type="scientific">Coemansia guatemalensis</name>
    <dbReference type="NCBI Taxonomy" id="2761395"/>
    <lineage>
        <taxon>Eukaryota</taxon>
        <taxon>Fungi</taxon>
        <taxon>Fungi incertae sedis</taxon>
        <taxon>Zoopagomycota</taxon>
        <taxon>Kickxellomycotina</taxon>
        <taxon>Kickxellomycetes</taxon>
        <taxon>Kickxellales</taxon>
        <taxon>Kickxellaceae</taxon>
        <taxon>Coemansia</taxon>
    </lineage>
</organism>
<evidence type="ECO:0000256" key="1">
    <source>
        <dbReference type="PROSITE-ProRule" id="PRU00221"/>
    </source>
</evidence>
<feature type="region of interest" description="Disordered" evidence="2">
    <location>
        <begin position="234"/>
        <end position="254"/>
    </location>
</feature>
<feature type="repeat" description="WD" evidence="1">
    <location>
        <begin position="398"/>
        <end position="439"/>
    </location>
</feature>
<accession>A0A9W8I010</accession>
<dbReference type="InterPro" id="IPR036322">
    <property type="entry name" value="WD40_repeat_dom_sf"/>
</dbReference>
<dbReference type="PROSITE" id="PS50082">
    <property type="entry name" value="WD_REPEATS_2"/>
    <property type="match status" value="1"/>
</dbReference>
<dbReference type="SMART" id="SM00320">
    <property type="entry name" value="WD40"/>
    <property type="match status" value="3"/>
</dbReference>
<dbReference type="Proteomes" id="UP001140094">
    <property type="component" value="Unassembled WGS sequence"/>
</dbReference>
<evidence type="ECO:0000256" key="2">
    <source>
        <dbReference type="SAM" id="MobiDB-lite"/>
    </source>
</evidence>
<dbReference type="OrthoDB" id="5550570at2759"/>
<dbReference type="PANTHER" id="PTHR13743">
    <property type="entry name" value="BEIGE/BEACH-RELATED"/>
    <property type="match status" value="1"/>
</dbReference>
<dbReference type="AlphaFoldDB" id="A0A9W8I010"/>
<dbReference type="PROSITE" id="PS50294">
    <property type="entry name" value="WD_REPEATS_REGION"/>
    <property type="match status" value="1"/>
</dbReference>